<reference evidence="2" key="1">
    <citation type="submission" date="2020-02" db="EMBL/GenBank/DDBJ databases">
        <authorList>
            <person name="Meier V. D."/>
        </authorList>
    </citation>
    <scope>NUCLEOTIDE SEQUENCE</scope>
    <source>
        <strain evidence="2">AVDCRST_MAG05</strain>
    </source>
</reference>
<evidence type="ECO:0000313" key="2">
    <source>
        <dbReference type="EMBL" id="CAA9513495.1"/>
    </source>
</evidence>
<proteinExistence type="predicted"/>
<accession>A0A6J4T4Q4</accession>
<dbReference type="AlphaFoldDB" id="A0A6J4T4Q4"/>
<sequence length="62" mass="6626">MDHPHSPHTSPTGLPRGASVVVGDSRASRRRMLPRTPQSANRGARSLMEAAWVATSVLPGPR</sequence>
<name>A0A6J4T4Q4_9ACTN</name>
<dbReference type="EMBL" id="CADCVM010000358">
    <property type="protein sequence ID" value="CAA9513495.1"/>
    <property type="molecule type" value="Genomic_DNA"/>
</dbReference>
<organism evidence="2">
    <name type="scientific">uncultured Rubrobacteraceae bacterium</name>
    <dbReference type="NCBI Taxonomy" id="349277"/>
    <lineage>
        <taxon>Bacteria</taxon>
        <taxon>Bacillati</taxon>
        <taxon>Actinomycetota</taxon>
        <taxon>Rubrobacteria</taxon>
        <taxon>Rubrobacterales</taxon>
        <taxon>Rubrobacteraceae</taxon>
        <taxon>environmental samples</taxon>
    </lineage>
</organism>
<evidence type="ECO:0000256" key="1">
    <source>
        <dbReference type="SAM" id="MobiDB-lite"/>
    </source>
</evidence>
<protein>
    <submittedName>
        <fullName evidence="2">Uncharacterized protein</fullName>
    </submittedName>
</protein>
<gene>
    <name evidence="2" type="ORF">AVDCRST_MAG05-3162</name>
</gene>
<feature type="region of interest" description="Disordered" evidence="1">
    <location>
        <begin position="1"/>
        <end position="44"/>
    </location>
</feature>